<dbReference type="GO" id="GO:0004497">
    <property type="term" value="F:monooxygenase activity"/>
    <property type="evidence" value="ECO:0007669"/>
    <property type="project" value="UniProtKB-KW"/>
</dbReference>
<keyword evidence="6 8" id="KW-0408">Iron</keyword>
<dbReference type="Gene3D" id="1.10.630.10">
    <property type="entry name" value="Cytochrome P450"/>
    <property type="match status" value="1"/>
</dbReference>
<dbReference type="InterPro" id="IPR002397">
    <property type="entry name" value="Cyt_P450_B"/>
</dbReference>
<dbReference type="InterPro" id="IPR036396">
    <property type="entry name" value="Cyt_P450_sf"/>
</dbReference>
<evidence type="ECO:0000313" key="9">
    <source>
        <dbReference type="EMBL" id="QOV44938.1"/>
    </source>
</evidence>
<proteinExistence type="inferred from homology"/>
<keyword evidence="3 8" id="KW-0349">Heme</keyword>
<accession>A0A7M2TB36</accession>
<evidence type="ECO:0000256" key="4">
    <source>
        <dbReference type="ARBA" id="ARBA00022723"/>
    </source>
</evidence>
<dbReference type="PRINTS" id="PR00385">
    <property type="entry name" value="P450"/>
</dbReference>
<dbReference type="EMBL" id="CP063374">
    <property type="protein sequence ID" value="QOV44938.1"/>
    <property type="molecule type" value="Genomic_DNA"/>
</dbReference>
<dbReference type="PANTHER" id="PTHR46696">
    <property type="entry name" value="P450, PUTATIVE (EUROFUNG)-RELATED"/>
    <property type="match status" value="1"/>
</dbReference>
<dbReference type="FunFam" id="1.10.630.10:FF:000018">
    <property type="entry name" value="Cytochrome P450 monooxygenase"/>
    <property type="match status" value="1"/>
</dbReference>
<keyword evidence="5 8" id="KW-0560">Oxidoreductase</keyword>
<protein>
    <submittedName>
        <fullName evidence="9">Cytochrome P450</fullName>
    </submittedName>
</protein>
<name>A0A7M2TB36_STRCW</name>
<comment type="similarity">
    <text evidence="2 8">Belongs to the cytochrome P450 family.</text>
</comment>
<sequence>MSPGDPEQPLTYPMYGRTALAAPEAWERLRQRCPVARVTLPSGDEATLLTRYDDVRQVLADPRFGRLPTADGAARIAENESGGVFGGEMATAVPQRGERHQRWRRTVGRWFTARRMNALRPGIEAMAGRLVEEMREHGHPADLRAHLAFPLPVRVICKLLGVPDADRDRFAHWSDTLLNLTRYTQEEIDTAQADFTAYMSAHIAAERRRPGDDLLGELITAEDTDGHRMSERELVATGQGLLVAGHETTANMIGKMVAMLLADRRRWERLLAEPALARSAVEEALRFDANPGIGIPRYLDAPAEVGGTVLPPGTTVVCSMAAANRDDSAFEAAGEMALDRSPNPHLAFGAGPHACLGQGLARIELTVVLDMLLRRLPTLELAVPAADLRPLEGLAVGGLSEVPVRW</sequence>
<dbReference type="Proteomes" id="UP000594008">
    <property type="component" value="Chromosome"/>
</dbReference>
<dbReference type="AlphaFoldDB" id="A0A7M2TB36"/>
<evidence type="ECO:0000313" key="10">
    <source>
        <dbReference type="Proteomes" id="UP000594008"/>
    </source>
</evidence>
<evidence type="ECO:0000256" key="6">
    <source>
        <dbReference type="ARBA" id="ARBA00023004"/>
    </source>
</evidence>
<reference evidence="9 10" key="1">
    <citation type="submission" date="2020-10" db="EMBL/GenBank/DDBJ databases">
        <title>Streptomyces chromofuscus complate genome analysis.</title>
        <authorList>
            <person name="Anwar N."/>
        </authorList>
    </citation>
    <scope>NUCLEOTIDE SEQUENCE [LARGE SCALE GENOMIC DNA]</scope>
    <source>
        <strain evidence="9 10">DSM 40273</strain>
    </source>
</reference>
<evidence type="ECO:0000256" key="1">
    <source>
        <dbReference type="ARBA" id="ARBA00001971"/>
    </source>
</evidence>
<keyword evidence="10" id="KW-1185">Reference proteome</keyword>
<dbReference type="PROSITE" id="PS00086">
    <property type="entry name" value="CYTOCHROME_P450"/>
    <property type="match status" value="1"/>
</dbReference>
<dbReference type="RefSeq" id="WP_189701558.1">
    <property type="nucleotide sequence ID" value="NZ_BMTA01000029.1"/>
</dbReference>
<dbReference type="PRINTS" id="PR00359">
    <property type="entry name" value="BP450"/>
</dbReference>
<dbReference type="GO" id="GO:0016705">
    <property type="term" value="F:oxidoreductase activity, acting on paired donors, with incorporation or reduction of molecular oxygen"/>
    <property type="evidence" value="ECO:0007669"/>
    <property type="project" value="InterPro"/>
</dbReference>
<dbReference type="InterPro" id="IPR017972">
    <property type="entry name" value="Cyt_P450_CS"/>
</dbReference>
<evidence type="ECO:0000256" key="5">
    <source>
        <dbReference type="ARBA" id="ARBA00023002"/>
    </source>
</evidence>
<gene>
    <name evidence="9" type="ORF">IPT68_02740</name>
</gene>
<evidence type="ECO:0000256" key="2">
    <source>
        <dbReference type="ARBA" id="ARBA00010617"/>
    </source>
</evidence>
<dbReference type="GO" id="GO:0020037">
    <property type="term" value="F:heme binding"/>
    <property type="evidence" value="ECO:0007669"/>
    <property type="project" value="InterPro"/>
</dbReference>
<dbReference type="Pfam" id="PF00067">
    <property type="entry name" value="p450"/>
    <property type="match status" value="1"/>
</dbReference>
<evidence type="ECO:0000256" key="8">
    <source>
        <dbReference type="RuleBase" id="RU000461"/>
    </source>
</evidence>
<keyword evidence="7 8" id="KW-0503">Monooxygenase</keyword>
<dbReference type="CDD" id="cd11031">
    <property type="entry name" value="Cyp158A-like"/>
    <property type="match status" value="1"/>
</dbReference>
<dbReference type="PANTHER" id="PTHR46696:SF5">
    <property type="entry name" value="CYTOCHROME P450 BJ-1"/>
    <property type="match status" value="1"/>
</dbReference>
<dbReference type="SUPFAM" id="SSF48264">
    <property type="entry name" value="Cytochrome P450"/>
    <property type="match status" value="1"/>
</dbReference>
<dbReference type="InterPro" id="IPR001128">
    <property type="entry name" value="Cyt_P450"/>
</dbReference>
<keyword evidence="4 8" id="KW-0479">Metal-binding</keyword>
<dbReference type="GO" id="GO:0005506">
    <property type="term" value="F:iron ion binding"/>
    <property type="evidence" value="ECO:0007669"/>
    <property type="project" value="InterPro"/>
</dbReference>
<comment type="cofactor">
    <cofactor evidence="1">
        <name>heme</name>
        <dbReference type="ChEBI" id="CHEBI:30413"/>
    </cofactor>
</comment>
<evidence type="ECO:0000256" key="7">
    <source>
        <dbReference type="ARBA" id="ARBA00023033"/>
    </source>
</evidence>
<dbReference type="KEGG" id="schf:IPT68_02740"/>
<organism evidence="9 10">
    <name type="scientific">Streptomyces chromofuscus</name>
    <dbReference type="NCBI Taxonomy" id="42881"/>
    <lineage>
        <taxon>Bacteria</taxon>
        <taxon>Bacillati</taxon>
        <taxon>Actinomycetota</taxon>
        <taxon>Actinomycetes</taxon>
        <taxon>Kitasatosporales</taxon>
        <taxon>Streptomycetaceae</taxon>
        <taxon>Streptomyces</taxon>
    </lineage>
</organism>
<evidence type="ECO:0000256" key="3">
    <source>
        <dbReference type="ARBA" id="ARBA00022617"/>
    </source>
</evidence>